<name>A0ABW5SVM1_9BACL</name>
<organism evidence="1 2">
    <name type="scientific">Paenibacillus shunpengii</name>
    <dbReference type="NCBI Taxonomy" id="2054424"/>
    <lineage>
        <taxon>Bacteria</taxon>
        <taxon>Bacillati</taxon>
        <taxon>Bacillota</taxon>
        <taxon>Bacilli</taxon>
        <taxon>Bacillales</taxon>
        <taxon>Paenibacillaceae</taxon>
        <taxon>Paenibacillus</taxon>
    </lineage>
</organism>
<dbReference type="Proteomes" id="UP001597540">
    <property type="component" value="Unassembled WGS sequence"/>
</dbReference>
<protein>
    <recommendedName>
        <fullName evidence="3">Rho termination factor N-terminal domain-containing protein</fullName>
    </recommendedName>
</protein>
<gene>
    <name evidence="1" type="ORF">ACFSVM_25605</name>
</gene>
<comment type="caution">
    <text evidence="1">The sequence shown here is derived from an EMBL/GenBank/DDBJ whole genome shotgun (WGS) entry which is preliminary data.</text>
</comment>
<dbReference type="RefSeq" id="WP_379265365.1">
    <property type="nucleotide sequence ID" value="NZ_JBHUMJ010000019.1"/>
</dbReference>
<dbReference type="EMBL" id="JBHUMJ010000019">
    <property type="protein sequence ID" value="MFD2703810.1"/>
    <property type="molecule type" value="Genomic_DNA"/>
</dbReference>
<reference evidence="2" key="1">
    <citation type="journal article" date="2019" name="Int. J. Syst. Evol. Microbiol.">
        <title>The Global Catalogue of Microorganisms (GCM) 10K type strain sequencing project: providing services to taxonomists for standard genome sequencing and annotation.</title>
        <authorList>
            <consortium name="The Broad Institute Genomics Platform"/>
            <consortium name="The Broad Institute Genome Sequencing Center for Infectious Disease"/>
            <person name="Wu L."/>
            <person name="Ma J."/>
        </authorList>
    </citation>
    <scope>NUCLEOTIDE SEQUENCE [LARGE SCALE GENOMIC DNA]</scope>
    <source>
        <strain evidence="2">KCTC 33849</strain>
    </source>
</reference>
<proteinExistence type="predicted"/>
<evidence type="ECO:0000313" key="2">
    <source>
        <dbReference type="Proteomes" id="UP001597540"/>
    </source>
</evidence>
<keyword evidence="2" id="KW-1185">Reference proteome</keyword>
<accession>A0ABW5SVM1</accession>
<evidence type="ECO:0000313" key="1">
    <source>
        <dbReference type="EMBL" id="MFD2703810.1"/>
    </source>
</evidence>
<sequence length="95" mass="10889">MNKVQLTTNYRTHGKLLKKGEYVTIDDDQLKEYLRDKVIDEDLIEEVDDPAPKDVNDMTVPELKDYAKNNKIDLGVATKKDDILVVIKKAEEAQV</sequence>
<evidence type="ECO:0008006" key="3">
    <source>
        <dbReference type="Google" id="ProtNLM"/>
    </source>
</evidence>